<comment type="caution">
    <text evidence="5">The sequence shown here is derived from an EMBL/GenBank/DDBJ whole genome shotgun (WGS) entry which is preliminary data.</text>
</comment>
<dbReference type="Gene3D" id="1.10.10.10">
    <property type="entry name" value="Winged helix-like DNA-binding domain superfamily/Winged helix DNA-binding domain"/>
    <property type="match status" value="1"/>
</dbReference>
<evidence type="ECO:0000259" key="4">
    <source>
        <dbReference type="PROSITE" id="PS50043"/>
    </source>
</evidence>
<dbReference type="InterPro" id="IPR036693">
    <property type="entry name" value="TF_LuxR_autoind-bd_dom_sf"/>
</dbReference>
<evidence type="ECO:0000313" key="5">
    <source>
        <dbReference type="EMBL" id="GIT96253.1"/>
    </source>
</evidence>
<feature type="domain" description="HTH luxR-type" evidence="4">
    <location>
        <begin position="171"/>
        <end position="236"/>
    </location>
</feature>
<dbReference type="Pfam" id="PF03472">
    <property type="entry name" value="Autoind_bind"/>
    <property type="match status" value="1"/>
</dbReference>
<dbReference type="PANTHER" id="PTHR44688:SF16">
    <property type="entry name" value="DNA-BINDING TRANSCRIPTIONAL ACTIVATOR DEVR_DOSR"/>
    <property type="match status" value="1"/>
</dbReference>
<dbReference type="PANTHER" id="PTHR44688">
    <property type="entry name" value="DNA-BINDING TRANSCRIPTIONAL ACTIVATOR DEVR_DOSR"/>
    <property type="match status" value="1"/>
</dbReference>
<dbReference type="InterPro" id="IPR000792">
    <property type="entry name" value="Tscrpt_reg_LuxR_C"/>
</dbReference>
<reference evidence="5 6" key="1">
    <citation type="submission" date="2021-05" db="EMBL/GenBank/DDBJ databases">
        <title>Bacteria Genome sequencing.</title>
        <authorList>
            <person name="Takabe Y."/>
            <person name="Nakajima Y."/>
            <person name="Suzuki S."/>
            <person name="Shiozaki T."/>
        </authorList>
    </citation>
    <scope>NUCLEOTIDE SEQUENCE [LARGE SCALE GENOMIC DNA]</scope>
    <source>
        <strain evidence="5 6">AI_62</strain>
    </source>
</reference>
<dbReference type="EMBL" id="BPFH01000005">
    <property type="protein sequence ID" value="GIT96253.1"/>
    <property type="molecule type" value="Genomic_DNA"/>
</dbReference>
<dbReference type="SUPFAM" id="SSF46894">
    <property type="entry name" value="C-terminal effector domain of the bipartite response regulators"/>
    <property type="match status" value="1"/>
</dbReference>
<protein>
    <recommendedName>
        <fullName evidence="4">HTH luxR-type domain-containing protein</fullName>
    </recommendedName>
</protein>
<evidence type="ECO:0000256" key="3">
    <source>
        <dbReference type="ARBA" id="ARBA00023163"/>
    </source>
</evidence>
<dbReference type="PROSITE" id="PS00622">
    <property type="entry name" value="HTH_LUXR_1"/>
    <property type="match status" value="1"/>
</dbReference>
<dbReference type="RefSeq" id="WP_220749750.1">
    <property type="nucleotide sequence ID" value="NZ_BPFH01000005.1"/>
</dbReference>
<organism evidence="5 6">
    <name type="scientific">Jannaschia pagri</name>
    <dbReference type="NCBI Taxonomy" id="2829797"/>
    <lineage>
        <taxon>Bacteria</taxon>
        <taxon>Pseudomonadati</taxon>
        <taxon>Pseudomonadota</taxon>
        <taxon>Alphaproteobacteria</taxon>
        <taxon>Rhodobacterales</taxon>
        <taxon>Roseobacteraceae</taxon>
        <taxon>Jannaschia</taxon>
    </lineage>
</organism>
<keyword evidence="6" id="KW-1185">Reference proteome</keyword>
<dbReference type="PROSITE" id="PS50043">
    <property type="entry name" value="HTH_LUXR_2"/>
    <property type="match status" value="1"/>
</dbReference>
<dbReference type="CDD" id="cd06170">
    <property type="entry name" value="LuxR_C_like"/>
    <property type="match status" value="1"/>
</dbReference>
<proteinExistence type="predicted"/>
<evidence type="ECO:0000313" key="6">
    <source>
        <dbReference type="Proteomes" id="UP000786693"/>
    </source>
</evidence>
<dbReference type="Proteomes" id="UP000786693">
    <property type="component" value="Unassembled WGS sequence"/>
</dbReference>
<dbReference type="PRINTS" id="PR00038">
    <property type="entry name" value="HTHLUXR"/>
</dbReference>
<keyword evidence="3" id="KW-0804">Transcription</keyword>
<keyword evidence="2" id="KW-0238">DNA-binding</keyword>
<name>A0ABQ4NPB3_9RHOB</name>
<evidence type="ECO:0000256" key="1">
    <source>
        <dbReference type="ARBA" id="ARBA00023015"/>
    </source>
</evidence>
<dbReference type="InterPro" id="IPR005143">
    <property type="entry name" value="TF_LuxR_autoind-bd_dom"/>
</dbReference>
<dbReference type="SMART" id="SM00421">
    <property type="entry name" value="HTH_LUXR"/>
    <property type="match status" value="1"/>
</dbReference>
<dbReference type="Gene3D" id="3.30.450.80">
    <property type="entry name" value="Transcription factor LuxR-like, autoinducer-binding domain"/>
    <property type="match status" value="1"/>
</dbReference>
<evidence type="ECO:0000256" key="2">
    <source>
        <dbReference type="ARBA" id="ARBA00023125"/>
    </source>
</evidence>
<dbReference type="Pfam" id="PF00196">
    <property type="entry name" value="GerE"/>
    <property type="match status" value="1"/>
</dbReference>
<dbReference type="SUPFAM" id="SSF75516">
    <property type="entry name" value="Pheromone-binding domain of LuxR-like quorum-sensing transcription factors"/>
    <property type="match status" value="1"/>
</dbReference>
<keyword evidence="1" id="KW-0805">Transcription regulation</keyword>
<dbReference type="InterPro" id="IPR036388">
    <property type="entry name" value="WH-like_DNA-bd_sf"/>
</dbReference>
<accession>A0ABQ4NPB3</accession>
<sequence>MPDLSLTTFYQQVASAGSTGELWHICIDFLKPRGICQLSYHVKTNAQLDSESAVLTYGFPKDWVEHYLSNHLMDIDPITALSVRRTQPFLWREVPFLTELTASERSFLRELETANLGNGLAMQVYGPNMRNAYVGMGLGNRADPPNSAEIFELKAAAQIAHLRYCELTEERMALERDLSPREREVLNWIARGKSNGVIAEIVGVSRHTVDTLVRRLFEKLDAADRTTAALNGLGYGLIRTDRAPNLG</sequence>
<dbReference type="InterPro" id="IPR016032">
    <property type="entry name" value="Sig_transdc_resp-reg_C-effctor"/>
</dbReference>
<gene>
    <name evidence="5" type="ORF">JANAI62_28760</name>
</gene>